<evidence type="ECO:0000256" key="3">
    <source>
        <dbReference type="ARBA" id="ARBA00023015"/>
    </source>
</evidence>
<organism evidence="7">
    <name type="scientific">hydrothermal vent metagenome</name>
    <dbReference type="NCBI Taxonomy" id="652676"/>
    <lineage>
        <taxon>unclassified sequences</taxon>
        <taxon>metagenomes</taxon>
        <taxon>ecological metagenomes</taxon>
    </lineage>
</organism>
<dbReference type="PANTHER" id="PTHR32071:SF21">
    <property type="entry name" value="TRANSCRIPTIONAL REGULATORY PROTEIN FLGR"/>
    <property type="match status" value="1"/>
</dbReference>
<protein>
    <submittedName>
        <fullName evidence="7">Two-component system response regulator protein</fullName>
    </submittedName>
</protein>
<dbReference type="FunFam" id="3.40.50.300:FF:000006">
    <property type="entry name" value="DNA-binding transcriptional regulator NtrC"/>
    <property type="match status" value="1"/>
</dbReference>
<keyword evidence="2" id="KW-0067">ATP-binding</keyword>
<dbReference type="CDD" id="cd00009">
    <property type="entry name" value="AAA"/>
    <property type="match status" value="1"/>
</dbReference>
<dbReference type="Pfam" id="PF25601">
    <property type="entry name" value="AAA_lid_14"/>
    <property type="match status" value="1"/>
</dbReference>
<dbReference type="InterPro" id="IPR002078">
    <property type="entry name" value="Sigma_54_int"/>
</dbReference>
<dbReference type="InterPro" id="IPR025943">
    <property type="entry name" value="Sigma_54_int_dom_ATP-bd_2"/>
</dbReference>
<dbReference type="SUPFAM" id="SSF52540">
    <property type="entry name" value="P-loop containing nucleoside triphosphate hydrolases"/>
    <property type="match status" value="1"/>
</dbReference>
<dbReference type="InterPro" id="IPR025944">
    <property type="entry name" value="Sigma_54_int_dom_CS"/>
</dbReference>
<dbReference type="GO" id="GO:0006355">
    <property type="term" value="P:regulation of DNA-templated transcription"/>
    <property type="evidence" value="ECO:0007669"/>
    <property type="project" value="InterPro"/>
</dbReference>
<evidence type="ECO:0000256" key="4">
    <source>
        <dbReference type="ARBA" id="ARBA00023125"/>
    </source>
</evidence>
<dbReference type="InterPro" id="IPR058031">
    <property type="entry name" value="AAA_lid_NorR"/>
</dbReference>
<dbReference type="InterPro" id="IPR009057">
    <property type="entry name" value="Homeodomain-like_sf"/>
</dbReference>
<dbReference type="Gene3D" id="3.40.50.300">
    <property type="entry name" value="P-loop containing nucleotide triphosphate hydrolases"/>
    <property type="match status" value="1"/>
</dbReference>
<dbReference type="AlphaFoldDB" id="A0A3B1BT37"/>
<evidence type="ECO:0000256" key="2">
    <source>
        <dbReference type="ARBA" id="ARBA00022840"/>
    </source>
</evidence>
<keyword evidence="1" id="KW-0547">Nucleotide-binding</keyword>
<evidence type="ECO:0000256" key="5">
    <source>
        <dbReference type="ARBA" id="ARBA00023163"/>
    </source>
</evidence>
<dbReference type="GO" id="GO:0005524">
    <property type="term" value="F:ATP binding"/>
    <property type="evidence" value="ECO:0007669"/>
    <property type="project" value="UniProtKB-KW"/>
</dbReference>
<dbReference type="InterPro" id="IPR003593">
    <property type="entry name" value="AAA+_ATPase"/>
</dbReference>
<sequence length="536" mass="59465">MGKSAFPLLNPIAFLQTIMTQSVKITDAFCGVQPKCNTRHITRIGLSAGACFESTYREELGLSGPLSVDEYTDLIISLKNKIGGNFSLSTSRSGFVHVVNTQCPFGESVKQVPQLCAMTSSVFGGIAANNFGYAKVALNKCISANDEICDVCIYTDKDLAESVTGDEYQSDHGVTMEKKSSITANTTIHEQMKKVWSNSSSSNVRNSSRSFYIVAESQEMREALEVVEITAPTKASILITGETGCGKELIAKAMHAMSERWNKKFVAVNCGAIPENLIESHLFGHEKGAFTGAYEVHHGFFERAHGGTLFLDEIDSLPPLAQVRLLRVLQEEEFERVGGKQTLMADVRVIAAGSERLKGLVDKGVFRRDLFYRLNVVPIDIPPLRERKDDILPLAEHILKKLSEKYHKGEMTIDPYVQIQLAVYNWPGNVRELENALERAYLFTKDGVIKELKIPGIENVSSEDKIALSKINLKKAKKQAADKVEATILHEALKQFNGDVKQIAECLNLTTRAIHMKLSEHQIAPIRYRNALNIQN</sequence>
<dbReference type="PANTHER" id="PTHR32071">
    <property type="entry name" value="TRANSCRIPTIONAL REGULATORY PROTEIN"/>
    <property type="match status" value="1"/>
</dbReference>
<evidence type="ECO:0000256" key="1">
    <source>
        <dbReference type="ARBA" id="ARBA00022741"/>
    </source>
</evidence>
<feature type="domain" description="Sigma-54 factor interaction" evidence="6">
    <location>
        <begin position="213"/>
        <end position="442"/>
    </location>
</feature>
<dbReference type="EMBL" id="UOGB01000195">
    <property type="protein sequence ID" value="VAX21089.1"/>
    <property type="molecule type" value="Genomic_DNA"/>
</dbReference>
<proteinExistence type="predicted"/>
<keyword evidence="5" id="KW-0804">Transcription</keyword>
<dbReference type="SMART" id="SM00382">
    <property type="entry name" value="AAA"/>
    <property type="match status" value="1"/>
</dbReference>
<gene>
    <name evidence="7" type="ORF">MNBD_NITROSPINAE03-502</name>
</gene>
<accession>A0A3B1BT37</accession>
<keyword evidence="4" id="KW-0238">DNA-binding</keyword>
<dbReference type="Pfam" id="PF00158">
    <property type="entry name" value="Sigma54_activat"/>
    <property type="match status" value="1"/>
</dbReference>
<dbReference type="PROSITE" id="PS50045">
    <property type="entry name" value="SIGMA54_INTERACT_4"/>
    <property type="match status" value="1"/>
</dbReference>
<dbReference type="InterPro" id="IPR041359">
    <property type="entry name" value="MetOD1"/>
</dbReference>
<dbReference type="GO" id="GO:0003677">
    <property type="term" value="F:DNA binding"/>
    <property type="evidence" value="ECO:0007669"/>
    <property type="project" value="UniProtKB-KW"/>
</dbReference>
<keyword evidence="3" id="KW-0805">Transcription regulation</keyword>
<dbReference type="Gene3D" id="1.10.10.60">
    <property type="entry name" value="Homeodomain-like"/>
    <property type="match status" value="1"/>
</dbReference>
<dbReference type="Gene3D" id="1.10.8.60">
    <property type="match status" value="1"/>
</dbReference>
<evidence type="ECO:0000259" key="6">
    <source>
        <dbReference type="PROSITE" id="PS50045"/>
    </source>
</evidence>
<dbReference type="PROSITE" id="PS00688">
    <property type="entry name" value="SIGMA54_INTERACT_3"/>
    <property type="match status" value="1"/>
</dbReference>
<dbReference type="PROSITE" id="PS00676">
    <property type="entry name" value="SIGMA54_INTERACT_2"/>
    <property type="match status" value="1"/>
</dbReference>
<name>A0A3B1BT37_9ZZZZ</name>
<dbReference type="SUPFAM" id="SSF46689">
    <property type="entry name" value="Homeodomain-like"/>
    <property type="match status" value="1"/>
</dbReference>
<reference evidence="7" key="1">
    <citation type="submission" date="2018-06" db="EMBL/GenBank/DDBJ databases">
        <authorList>
            <person name="Zhirakovskaya E."/>
        </authorList>
    </citation>
    <scope>NUCLEOTIDE SEQUENCE</scope>
</reference>
<dbReference type="Pfam" id="PF18546">
    <property type="entry name" value="MetOD1"/>
    <property type="match status" value="1"/>
</dbReference>
<dbReference type="InterPro" id="IPR027417">
    <property type="entry name" value="P-loop_NTPase"/>
</dbReference>
<evidence type="ECO:0000313" key="7">
    <source>
        <dbReference type="EMBL" id="VAX21089.1"/>
    </source>
</evidence>